<dbReference type="PANTHER" id="PTHR11161">
    <property type="entry name" value="O-ACYLTRANSFERASE"/>
    <property type="match status" value="1"/>
</dbReference>
<feature type="transmembrane region" description="Helical" evidence="1">
    <location>
        <begin position="538"/>
        <end position="560"/>
    </location>
</feature>
<feature type="transmembrane region" description="Helical" evidence="1">
    <location>
        <begin position="642"/>
        <end position="665"/>
    </location>
</feature>
<protein>
    <submittedName>
        <fullName evidence="4">Nose resistant to fluoxetine protein 6</fullName>
    </submittedName>
</protein>
<feature type="transmembrane region" description="Helical" evidence="1">
    <location>
        <begin position="223"/>
        <end position="245"/>
    </location>
</feature>
<feature type="signal peptide" evidence="2">
    <location>
        <begin position="1"/>
        <end position="18"/>
    </location>
</feature>
<feature type="chain" id="PRO_5040156204" evidence="2">
    <location>
        <begin position="19"/>
        <end position="685"/>
    </location>
</feature>
<keyword evidence="1" id="KW-0812">Transmembrane</keyword>
<comment type="caution">
    <text evidence="4">The sequence shown here is derived from an EMBL/GenBank/DDBJ whole genome shotgun (WGS) entry which is preliminary data.</text>
</comment>
<evidence type="ECO:0000256" key="1">
    <source>
        <dbReference type="SAM" id="Phobius"/>
    </source>
</evidence>
<dbReference type="SMART" id="SM00703">
    <property type="entry name" value="NRF"/>
    <property type="match status" value="1"/>
</dbReference>
<keyword evidence="1" id="KW-0472">Membrane</keyword>
<feature type="domain" description="Nose resistant-to-fluoxetine protein N-terminal" evidence="3">
    <location>
        <begin position="56"/>
        <end position="205"/>
    </location>
</feature>
<reference evidence="4" key="1">
    <citation type="submission" date="2022-07" db="EMBL/GenBank/DDBJ databases">
        <authorList>
            <person name="Trinca V."/>
            <person name="Uliana J.V.C."/>
            <person name="Torres T.T."/>
            <person name="Ward R.J."/>
            <person name="Monesi N."/>
        </authorList>
    </citation>
    <scope>NUCLEOTIDE SEQUENCE</scope>
    <source>
        <strain evidence="4">HSMRA1968</strain>
        <tissue evidence="4">Whole embryos</tissue>
    </source>
</reference>
<dbReference type="PANTHER" id="PTHR11161:SF15">
    <property type="entry name" value="GH19286P-RELATED"/>
    <property type="match status" value="1"/>
</dbReference>
<dbReference type="GO" id="GO:0016747">
    <property type="term" value="F:acyltransferase activity, transferring groups other than amino-acyl groups"/>
    <property type="evidence" value="ECO:0007669"/>
    <property type="project" value="InterPro"/>
</dbReference>
<feature type="transmembrane region" description="Helical" evidence="1">
    <location>
        <begin position="438"/>
        <end position="457"/>
    </location>
</feature>
<dbReference type="Pfam" id="PF01757">
    <property type="entry name" value="Acyl_transf_3"/>
    <property type="match status" value="1"/>
</dbReference>
<keyword evidence="1" id="KW-1133">Transmembrane helix</keyword>
<organism evidence="4 5">
    <name type="scientific">Pseudolycoriella hygida</name>
    <dbReference type="NCBI Taxonomy" id="35572"/>
    <lineage>
        <taxon>Eukaryota</taxon>
        <taxon>Metazoa</taxon>
        <taxon>Ecdysozoa</taxon>
        <taxon>Arthropoda</taxon>
        <taxon>Hexapoda</taxon>
        <taxon>Insecta</taxon>
        <taxon>Pterygota</taxon>
        <taxon>Neoptera</taxon>
        <taxon>Endopterygota</taxon>
        <taxon>Diptera</taxon>
        <taxon>Nematocera</taxon>
        <taxon>Sciaroidea</taxon>
        <taxon>Sciaridae</taxon>
        <taxon>Pseudolycoriella</taxon>
    </lineage>
</organism>
<evidence type="ECO:0000259" key="3">
    <source>
        <dbReference type="SMART" id="SM00703"/>
    </source>
</evidence>
<dbReference type="InterPro" id="IPR052728">
    <property type="entry name" value="O2_lipid_transport_reg"/>
</dbReference>
<dbReference type="Pfam" id="PF20146">
    <property type="entry name" value="NRF"/>
    <property type="match status" value="1"/>
</dbReference>
<dbReference type="OrthoDB" id="7783138at2759"/>
<feature type="transmembrane region" description="Helical" evidence="1">
    <location>
        <begin position="376"/>
        <end position="396"/>
    </location>
</feature>
<gene>
    <name evidence="4" type="primary">nrf-6_1</name>
    <name evidence="4" type="ORF">Bhyg_15890</name>
</gene>
<dbReference type="EMBL" id="WJQU01002544">
    <property type="protein sequence ID" value="KAJ6632736.1"/>
    <property type="molecule type" value="Genomic_DNA"/>
</dbReference>
<feature type="transmembrane region" description="Helical" evidence="1">
    <location>
        <begin position="613"/>
        <end position="630"/>
    </location>
</feature>
<name>A0A9Q0RUW0_9DIPT</name>
<feature type="transmembrane region" description="Helical" evidence="1">
    <location>
        <begin position="469"/>
        <end position="488"/>
    </location>
</feature>
<dbReference type="Proteomes" id="UP001151699">
    <property type="component" value="Unassembled WGS sequence"/>
</dbReference>
<feature type="transmembrane region" description="Helical" evidence="1">
    <location>
        <begin position="284"/>
        <end position="304"/>
    </location>
</feature>
<feature type="transmembrane region" description="Helical" evidence="1">
    <location>
        <begin position="566"/>
        <end position="592"/>
    </location>
</feature>
<proteinExistence type="predicted"/>
<feature type="transmembrane region" description="Helical" evidence="1">
    <location>
        <begin position="324"/>
        <end position="347"/>
    </location>
</feature>
<dbReference type="AlphaFoldDB" id="A0A9Q0RUW0"/>
<keyword evidence="2" id="KW-0732">Signal</keyword>
<evidence type="ECO:0000256" key="2">
    <source>
        <dbReference type="SAM" id="SignalP"/>
    </source>
</evidence>
<evidence type="ECO:0000313" key="4">
    <source>
        <dbReference type="EMBL" id="KAJ6632736.1"/>
    </source>
</evidence>
<keyword evidence="5" id="KW-1185">Reference proteome</keyword>
<sequence length="685" mass="77748">MWFFKFLVFVACGFSVFSDEVVRNVMEESEIVGSLSENIVVYGIIAELASGMINVTATCSNELVDILRGINKRDMWAIKVMDASGTYHGSAVWGSNAWLGSRRSCDYLNNPPKFPSSPDIPKTMDKNLISTISKMEMKFKMVFLHPESPLRVDYLFHIKSANTFRLGLCLPSSCSIADIELLSKSFFSKSQLNFQKLFNATLDVIEVRNVDFENFLNRPEVSAIFLGISAIVTLVIFFSFANSLLKNTNRDGLKRFLKCFSIYDNVASIFSTTSSPTAINSINGLRTVICCWVLLIHVGFFTMFAYDNLPEVFATIEQIQFQPILAIMFYVDIFFVLSAFLVVYNFLKDEGTLSEIRSNCFVANLKMFFKRVIHRYIRLTPAFLFAIGVGHILAIYTKEASTYYIDGSFDSYATPTTFWYSVFYIHNIFKVPDLCLSWSWYLACDMQFYIVILFILFVHARYPATAKSIFLALIAALTAGGIYLNVDMNLLPRFDSVLYHLDEFYIEPWNRMHPYLAGCAVGYVMFKIKDKKFPKNRFITVSYCTGAIVTFVATLFSTSFTGATSLIFALALSFGRFFMGLFIGSIVVMCHIGYGGMMNTFVSHRLFVHVNKVTYVMYLVHPLIIIFFNANLDASPHYDTYSIAPTICGILLISYIAAIVLSPLIEIPFQKLSDEYVMKKSKTKK</sequence>
<dbReference type="InterPro" id="IPR006621">
    <property type="entry name" value="Nose-resist-to-fluoxetine_N"/>
</dbReference>
<accession>A0A9Q0RUW0</accession>
<evidence type="ECO:0000313" key="5">
    <source>
        <dbReference type="Proteomes" id="UP001151699"/>
    </source>
</evidence>
<dbReference type="InterPro" id="IPR002656">
    <property type="entry name" value="Acyl_transf_3_dom"/>
</dbReference>